<evidence type="ECO:0000313" key="3">
    <source>
        <dbReference type="Proteomes" id="UP000250235"/>
    </source>
</evidence>
<reference evidence="2 3" key="1">
    <citation type="journal article" date="2015" name="Proc. Natl. Acad. Sci. U.S.A.">
        <title>The resurrection genome of Boea hygrometrica: A blueprint for survival of dehydration.</title>
        <authorList>
            <person name="Xiao L."/>
            <person name="Yang G."/>
            <person name="Zhang L."/>
            <person name="Yang X."/>
            <person name="Zhao S."/>
            <person name="Ji Z."/>
            <person name="Zhou Q."/>
            <person name="Hu M."/>
            <person name="Wang Y."/>
            <person name="Chen M."/>
            <person name="Xu Y."/>
            <person name="Jin H."/>
            <person name="Xiao X."/>
            <person name="Hu G."/>
            <person name="Bao F."/>
            <person name="Hu Y."/>
            <person name="Wan P."/>
            <person name="Li L."/>
            <person name="Deng X."/>
            <person name="Kuang T."/>
            <person name="Xiang C."/>
            <person name="Zhu J.K."/>
            <person name="Oliver M.J."/>
            <person name="He Y."/>
        </authorList>
    </citation>
    <scope>NUCLEOTIDE SEQUENCE [LARGE SCALE GENOMIC DNA]</scope>
    <source>
        <strain evidence="3">cv. XS01</strain>
    </source>
</reference>
<evidence type="ECO:0000313" key="2">
    <source>
        <dbReference type="EMBL" id="KZV47689.1"/>
    </source>
</evidence>
<proteinExistence type="predicted"/>
<organism evidence="2 3">
    <name type="scientific">Dorcoceras hygrometricum</name>
    <dbReference type="NCBI Taxonomy" id="472368"/>
    <lineage>
        <taxon>Eukaryota</taxon>
        <taxon>Viridiplantae</taxon>
        <taxon>Streptophyta</taxon>
        <taxon>Embryophyta</taxon>
        <taxon>Tracheophyta</taxon>
        <taxon>Spermatophyta</taxon>
        <taxon>Magnoliopsida</taxon>
        <taxon>eudicotyledons</taxon>
        <taxon>Gunneridae</taxon>
        <taxon>Pentapetalae</taxon>
        <taxon>asterids</taxon>
        <taxon>lamiids</taxon>
        <taxon>Lamiales</taxon>
        <taxon>Gesneriaceae</taxon>
        <taxon>Didymocarpoideae</taxon>
        <taxon>Trichosporeae</taxon>
        <taxon>Loxocarpinae</taxon>
        <taxon>Dorcoceras</taxon>
    </lineage>
</organism>
<name>A0A2Z7CSI2_9LAMI</name>
<feature type="region of interest" description="Disordered" evidence="1">
    <location>
        <begin position="1"/>
        <end position="39"/>
    </location>
</feature>
<dbReference type="Proteomes" id="UP000250235">
    <property type="component" value="Unassembled WGS sequence"/>
</dbReference>
<sequence length="61" mass="6588">MNQLERRQPAASAKEQSEPAVAIQEEEESQARAGAMKKSAGMLSVDDISSDVIIQQEATVE</sequence>
<accession>A0A2Z7CSI2</accession>
<evidence type="ECO:0000256" key="1">
    <source>
        <dbReference type="SAM" id="MobiDB-lite"/>
    </source>
</evidence>
<keyword evidence="3" id="KW-1185">Reference proteome</keyword>
<dbReference type="EMBL" id="KQ994861">
    <property type="protein sequence ID" value="KZV47689.1"/>
    <property type="molecule type" value="Genomic_DNA"/>
</dbReference>
<dbReference type="AlphaFoldDB" id="A0A2Z7CSI2"/>
<gene>
    <name evidence="2" type="ORF">F511_44027</name>
</gene>
<protein>
    <submittedName>
        <fullName evidence="2">Uncharacterized protein</fullName>
    </submittedName>
</protein>